<dbReference type="Pfam" id="PF09476">
    <property type="entry name" value="Pilus_CpaD"/>
    <property type="match status" value="1"/>
</dbReference>
<evidence type="ECO:0000313" key="4">
    <source>
        <dbReference type="Proteomes" id="UP000192934"/>
    </source>
</evidence>
<dbReference type="AlphaFoldDB" id="A0A1X7G0C3"/>
<gene>
    <name evidence="3" type="ORF">SAMN06295910_0288</name>
</gene>
<organism evidence="3 4">
    <name type="scientific">Allosphingosinicella indica</name>
    <dbReference type="NCBI Taxonomy" id="941907"/>
    <lineage>
        <taxon>Bacteria</taxon>
        <taxon>Pseudomonadati</taxon>
        <taxon>Pseudomonadota</taxon>
        <taxon>Alphaproteobacteria</taxon>
        <taxon>Sphingomonadales</taxon>
        <taxon>Sphingomonadaceae</taxon>
        <taxon>Allosphingosinicella</taxon>
    </lineage>
</organism>
<dbReference type="PROSITE" id="PS51257">
    <property type="entry name" value="PROKAR_LIPOPROTEIN"/>
    <property type="match status" value="1"/>
</dbReference>
<dbReference type="EMBL" id="LT840185">
    <property type="protein sequence ID" value="SMF61303.1"/>
    <property type="molecule type" value="Genomic_DNA"/>
</dbReference>
<evidence type="ECO:0000256" key="1">
    <source>
        <dbReference type="SAM" id="MobiDB-lite"/>
    </source>
</evidence>
<reference evidence="4" key="1">
    <citation type="submission" date="2017-04" db="EMBL/GenBank/DDBJ databases">
        <authorList>
            <person name="Varghese N."/>
            <person name="Submissions S."/>
        </authorList>
    </citation>
    <scope>NUCLEOTIDE SEQUENCE [LARGE SCALE GENOMIC DNA]</scope>
    <source>
        <strain evidence="4">Dd16</strain>
    </source>
</reference>
<evidence type="ECO:0000313" key="3">
    <source>
        <dbReference type="EMBL" id="SMF61303.1"/>
    </source>
</evidence>
<accession>A0A1X7G0C3</accession>
<evidence type="ECO:0000256" key="2">
    <source>
        <dbReference type="SAM" id="SignalP"/>
    </source>
</evidence>
<proteinExistence type="predicted"/>
<feature type="signal peptide" evidence="2">
    <location>
        <begin position="1"/>
        <end position="18"/>
    </location>
</feature>
<protein>
    <submittedName>
        <fullName evidence="3">Pilus assembly protein CpaD</fullName>
    </submittedName>
</protein>
<dbReference type="Proteomes" id="UP000192934">
    <property type="component" value="Chromosome I"/>
</dbReference>
<name>A0A1X7G0C3_9SPHN</name>
<dbReference type="InterPro" id="IPR019027">
    <property type="entry name" value="Pilus_biogenesis_CpaD-related"/>
</dbReference>
<dbReference type="RefSeq" id="WP_085217184.1">
    <property type="nucleotide sequence ID" value="NZ_LT840185.1"/>
</dbReference>
<feature type="region of interest" description="Disordered" evidence="1">
    <location>
        <begin position="198"/>
        <end position="217"/>
    </location>
</feature>
<dbReference type="OrthoDB" id="9802674at2"/>
<keyword evidence="2" id="KW-0732">Signal</keyword>
<sequence length="217" mass="22181">MAPIRTFAGLALIGTALAGCSSYTNGLSTHHNPSLYSVNQPVVQRTDYVFDVATQGGGVPGTELSRLDAWFASLNLGYGDRVSIDDAGGYAGGARDDVGRVAGRYGLLVADGAPVTAGQVSPGAIRVVVSRSSAHVPGCPVWDEKQLGARITTSPNFGCATNSNLAAMIADPNDLVLGQAGAASVDAATSTKAIKTYRERRPTGAENLKAEATTGGK</sequence>
<keyword evidence="4" id="KW-1185">Reference proteome</keyword>
<dbReference type="STRING" id="941907.SAMN06295910_0288"/>
<feature type="chain" id="PRO_5012281773" evidence="2">
    <location>
        <begin position="19"/>
        <end position="217"/>
    </location>
</feature>